<feature type="non-terminal residue" evidence="4">
    <location>
        <position position="1"/>
    </location>
</feature>
<evidence type="ECO:0000256" key="1">
    <source>
        <dbReference type="ARBA" id="ARBA00022679"/>
    </source>
</evidence>
<sequence>TPVGDVPESLAINALLGEHTHDALVTGTKSMTGHLLGGAGAVEAIFTVLALHNRVAPPTINIENVDPKIDLNIVRAVFLFLAFCTIMARNLLAFRFVGKTFSERSRRQSE</sequence>
<reference evidence="4 5" key="1">
    <citation type="submission" date="2017-09" db="EMBL/GenBank/DDBJ databases">
        <title>Bacterial strain isolated from the female urinary microbiota.</title>
        <authorList>
            <person name="Thomas-White K."/>
            <person name="Kumar N."/>
            <person name="Forster S."/>
            <person name="Putonti C."/>
            <person name="Lawley T."/>
            <person name="Wolfe A.J."/>
        </authorList>
    </citation>
    <scope>NUCLEOTIDE SEQUENCE [LARGE SCALE GENOMIC DNA]</scope>
    <source>
        <strain evidence="4 5">UMB1301</strain>
    </source>
</reference>
<evidence type="ECO:0000259" key="3">
    <source>
        <dbReference type="Pfam" id="PF02801"/>
    </source>
</evidence>
<keyword evidence="2" id="KW-1133">Transmembrane helix</keyword>
<dbReference type="PANTHER" id="PTHR11712">
    <property type="entry name" value="POLYKETIDE SYNTHASE-RELATED"/>
    <property type="match status" value="1"/>
</dbReference>
<dbReference type="PANTHER" id="PTHR11712:SF336">
    <property type="entry name" value="3-OXOACYL-[ACYL-CARRIER-PROTEIN] SYNTHASE, MITOCHONDRIAL"/>
    <property type="match status" value="1"/>
</dbReference>
<comment type="caution">
    <text evidence="4">The sequence shown here is derived from an EMBL/GenBank/DDBJ whole genome shotgun (WGS) entry which is preliminary data.</text>
</comment>
<evidence type="ECO:0000313" key="4">
    <source>
        <dbReference type="EMBL" id="PMC99292.1"/>
    </source>
</evidence>
<dbReference type="InterPro" id="IPR000794">
    <property type="entry name" value="Beta-ketoacyl_synthase"/>
</dbReference>
<dbReference type="SUPFAM" id="SSF53901">
    <property type="entry name" value="Thiolase-like"/>
    <property type="match status" value="1"/>
</dbReference>
<dbReference type="InterPro" id="IPR016039">
    <property type="entry name" value="Thiolase-like"/>
</dbReference>
<dbReference type="Proteomes" id="UP000235598">
    <property type="component" value="Unassembled WGS sequence"/>
</dbReference>
<gene>
    <name evidence="4" type="ORF">CJ199_15340</name>
</gene>
<keyword evidence="2" id="KW-0472">Membrane</keyword>
<feature type="domain" description="Beta-ketoacyl synthase C-terminal" evidence="3">
    <location>
        <begin position="1"/>
        <end position="63"/>
    </location>
</feature>
<proteinExistence type="predicted"/>
<keyword evidence="2" id="KW-0812">Transmembrane</keyword>
<dbReference type="InterPro" id="IPR014031">
    <property type="entry name" value="Ketoacyl_synth_C"/>
</dbReference>
<keyword evidence="1" id="KW-0808">Transferase</keyword>
<accession>A0A2N6VIP7</accession>
<dbReference type="EMBL" id="PNHK01000616">
    <property type="protein sequence ID" value="PMC99292.1"/>
    <property type="molecule type" value="Genomic_DNA"/>
</dbReference>
<dbReference type="GO" id="GO:0004315">
    <property type="term" value="F:3-oxoacyl-[acyl-carrier-protein] synthase activity"/>
    <property type="evidence" value="ECO:0007669"/>
    <property type="project" value="TreeGrafter"/>
</dbReference>
<dbReference type="Pfam" id="PF02801">
    <property type="entry name" value="Ketoacyl-synt_C"/>
    <property type="match status" value="1"/>
</dbReference>
<dbReference type="Gene3D" id="3.40.47.10">
    <property type="match status" value="1"/>
</dbReference>
<dbReference type="AlphaFoldDB" id="A0A2N6VIP7"/>
<name>A0A2N6VIP7_9MICO</name>
<evidence type="ECO:0000256" key="2">
    <source>
        <dbReference type="SAM" id="Phobius"/>
    </source>
</evidence>
<organism evidence="4 5">
    <name type="scientific">Brevibacterium paucivorans</name>
    <dbReference type="NCBI Taxonomy" id="170994"/>
    <lineage>
        <taxon>Bacteria</taxon>
        <taxon>Bacillati</taxon>
        <taxon>Actinomycetota</taxon>
        <taxon>Actinomycetes</taxon>
        <taxon>Micrococcales</taxon>
        <taxon>Brevibacteriaceae</taxon>
        <taxon>Brevibacterium</taxon>
    </lineage>
</organism>
<feature type="transmembrane region" description="Helical" evidence="2">
    <location>
        <begin position="73"/>
        <end position="97"/>
    </location>
</feature>
<protein>
    <recommendedName>
        <fullName evidence="3">Beta-ketoacyl synthase C-terminal domain-containing protein</fullName>
    </recommendedName>
</protein>
<dbReference type="GO" id="GO:0005829">
    <property type="term" value="C:cytosol"/>
    <property type="evidence" value="ECO:0007669"/>
    <property type="project" value="TreeGrafter"/>
</dbReference>
<evidence type="ECO:0000313" key="5">
    <source>
        <dbReference type="Proteomes" id="UP000235598"/>
    </source>
</evidence>
<dbReference type="GO" id="GO:0006633">
    <property type="term" value="P:fatty acid biosynthetic process"/>
    <property type="evidence" value="ECO:0007669"/>
    <property type="project" value="TreeGrafter"/>
</dbReference>